<evidence type="ECO:0000313" key="11">
    <source>
        <dbReference type="EMBL" id="SFU35993.1"/>
    </source>
</evidence>
<dbReference type="PROSITE" id="PS51257">
    <property type="entry name" value="PROKAR_LIPOPROTEIN"/>
    <property type="match status" value="1"/>
</dbReference>
<evidence type="ECO:0000256" key="5">
    <source>
        <dbReference type="ARBA" id="ARBA00023136"/>
    </source>
</evidence>
<evidence type="ECO:0000256" key="7">
    <source>
        <dbReference type="RuleBase" id="RU000405"/>
    </source>
</evidence>
<dbReference type="InterPro" id="IPR011110">
    <property type="entry name" value="Reg_prop"/>
</dbReference>
<dbReference type="STRING" id="388950.GCA_001611675_03365"/>
<dbReference type="PANTHER" id="PTHR11920:SF335">
    <property type="entry name" value="GUANYLATE CYCLASE"/>
    <property type="match status" value="1"/>
</dbReference>
<proteinExistence type="inferred from homology"/>
<sequence>MFRYLFITISILIGSCRLMAQIGDAHIQSFPPAAYQSDSYISSPQNWAVIQDDRGVIYVSNTSGVLEYDGISWRLVHGTANTGRFQLAKNSDGRIFLGSNSDFGYLAPDSVGRMQFISLMHHLKHKYPELKIGKIATLGQEVYFSTQNNVFRWSGKKFNVWHSKAGFGRIYQSENKLYAIDKEKGLSVLERNRFQPVLGGKSLKDLNVVSLLPLPDTEASKPHFLVVTYDEGLFSFKDQKLEEFVTEPSEVLSQEFFMHATPLVDGTIALATITGGVVILDQKGKIKKSITKENGLNDNAALHLYVDMEGALWAALNKGISRIDYPSPLTYLSEPMGLDGIALSILKQENRLYVGTSSGLYFIDESTYMPEFQKHPHLQAEVWKLLQRGDTLLVVSSPGVYVLENTVLKQISPQTEGVTYKTIQQSAFDQNKYYVGSSDGLAVVTHRKGKWKWEGEITAVNHDVIWLATDKTGTLWASCNDNISAIDDSKAHGLQPPVRNFKPSAELANELRSFQVYSIQGNIYFGTSKGIYSLQKQGDSYQLKPDASLGVKFADGSREAINLSEGNNGDIWLTSEFRTGQLVKLQNSTYVWDTTPLSRIPRVDVWTIYTDPQGIVWLGTTEGIIRYNPLIPKDYKDKHLTLLRKVKLSGDSTVFYGAFSENGQVSLKQSPRFKFTLPHAISSISFEYAATSYDAPGQLMYSYMLEGQDQNWSHWTTETKKEYTGLDEGDYVFRVKSRNIYGIQSQEATFSFASLPPFYRTWWAYLFYVLLWGSIIWGVFKAKHRNLIASKRRLEKLVQKRTVQLQTEKKKSDDLLLNILPVEIADELKLKGRAEARSYEAATVLFTDFKDFTKISENLTPEELVAVIDFYFCAFDKIIAKYNIEKIKTIGDSYMCAGGIPNPDANTPADVVKAGLEILAFVKSLNPDNYAKKHKFEIRIGIHTGPVVAGIVGTQKFAYDIWGDTVNTAACMESSCKEGEINISGATYEIIKDEFVCYYRGKIDAKNKGAIDMYFVEEMISKEVYA</sequence>
<protein>
    <submittedName>
        <fullName evidence="11">Adenylate cyclase, class 3</fullName>
    </submittedName>
</protein>
<dbReference type="EMBL" id="FPCA01000001">
    <property type="protein sequence ID" value="SFU35993.1"/>
    <property type="molecule type" value="Genomic_DNA"/>
</dbReference>
<evidence type="ECO:0000256" key="8">
    <source>
        <dbReference type="SAM" id="Phobius"/>
    </source>
</evidence>
<dbReference type="InterPro" id="IPR011047">
    <property type="entry name" value="Quinoprotein_ADH-like_sf"/>
</dbReference>
<dbReference type="PANTHER" id="PTHR11920">
    <property type="entry name" value="GUANYLYL CYCLASE"/>
    <property type="match status" value="1"/>
</dbReference>
<dbReference type="Gene3D" id="6.10.250.780">
    <property type="match status" value="1"/>
</dbReference>
<dbReference type="InterPro" id="IPR011123">
    <property type="entry name" value="Y_Y_Y"/>
</dbReference>
<evidence type="ECO:0000256" key="3">
    <source>
        <dbReference type="ARBA" id="ARBA00022741"/>
    </source>
</evidence>
<dbReference type="GO" id="GO:0004016">
    <property type="term" value="F:adenylate cyclase activity"/>
    <property type="evidence" value="ECO:0007669"/>
    <property type="project" value="UniProtKB-ARBA"/>
</dbReference>
<dbReference type="GO" id="GO:0016020">
    <property type="term" value="C:membrane"/>
    <property type="evidence" value="ECO:0007669"/>
    <property type="project" value="UniProtKB-SubCell"/>
</dbReference>
<keyword evidence="3" id="KW-0547">Nucleotide-binding</keyword>
<dbReference type="AlphaFoldDB" id="A0A1I7FIH3"/>
<feature type="signal peptide" evidence="9">
    <location>
        <begin position="1"/>
        <end position="20"/>
    </location>
</feature>
<gene>
    <name evidence="11" type="ORF">SAMN04487941_0227</name>
</gene>
<dbReference type="PROSITE" id="PS00452">
    <property type="entry name" value="GUANYLATE_CYCLASE_1"/>
    <property type="match status" value="1"/>
</dbReference>
<dbReference type="Gene3D" id="3.30.70.1230">
    <property type="entry name" value="Nucleotide cyclase"/>
    <property type="match status" value="1"/>
</dbReference>
<dbReference type="InterPro" id="IPR015943">
    <property type="entry name" value="WD40/YVTN_repeat-like_dom_sf"/>
</dbReference>
<keyword evidence="5 8" id="KW-0472">Membrane</keyword>
<dbReference type="GO" id="GO:0009190">
    <property type="term" value="P:cyclic nucleotide biosynthetic process"/>
    <property type="evidence" value="ECO:0007669"/>
    <property type="project" value="InterPro"/>
</dbReference>
<evidence type="ECO:0000313" key="12">
    <source>
        <dbReference type="Proteomes" id="UP000182491"/>
    </source>
</evidence>
<dbReference type="GO" id="GO:0035556">
    <property type="term" value="P:intracellular signal transduction"/>
    <property type="evidence" value="ECO:0007669"/>
    <property type="project" value="InterPro"/>
</dbReference>
<evidence type="ECO:0000256" key="1">
    <source>
        <dbReference type="ARBA" id="ARBA00004370"/>
    </source>
</evidence>
<keyword evidence="6 7" id="KW-0456">Lyase</keyword>
<feature type="chain" id="PRO_5010173244" evidence="9">
    <location>
        <begin position="21"/>
        <end position="1026"/>
    </location>
</feature>
<feature type="transmembrane region" description="Helical" evidence="8">
    <location>
        <begin position="762"/>
        <end position="780"/>
    </location>
</feature>
<name>A0A1I7FIH3_9BACT</name>
<dbReference type="Pfam" id="PF07495">
    <property type="entry name" value="Y_Y_Y"/>
    <property type="match status" value="1"/>
</dbReference>
<dbReference type="CDD" id="cd07302">
    <property type="entry name" value="CHD"/>
    <property type="match status" value="1"/>
</dbReference>
<dbReference type="SUPFAM" id="SSF50998">
    <property type="entry name" value="Quinoprotein alcohol dehydrogenase-like"/>
    <property type="match status" value="1"/>
</dbReference>
<dbReference type="Gene3D" id="2.60.40.10">
    <property type="entry name" value="Immunoglobulins"/>
    <property type="match status" value="1"/>
</dbReference>
<dbReference type="InterPro" id="IPR001054">
    <property type="entry name" value="A/G_cyclase"/>
</dbReference>
<accession>A0A1I7FIH3</accession>
<comment type="similarity">
    <text evidence="7">Belongs to the adenylyl cyclase class-4/guanylyl cyclase family.</text>
</comment>
<dbReference type="Pfam" id="PF07494">
    <property type="entry name" value="Reg_prop"/>
    <property type="match status" value="1"/>
</dbReference>
<dbReference type="OrthoDB" id="9806995at2"/>
<comment type="subcellular location">
    <subcellularLocation>
        <location evidence="1">Membrane</location>
    </subcellularLocation>
</comment>
<keyword evidence="4 8" id="KW-1133">Transmembrane helix</keyword>
<keyword evidence="2 8" id="KW-0812">Transmembrane</keyword>
<evidence type="ECO:0000256" key="4">
    <source>
        <dbReference type="ARBA" id="ARBA00022989"/>
    </source>
</evidence>
<feature type="domain" description="Guanylate cyclase" evidence="10">
    <location>
        <begin position="843"/>
        <end position="973"/>
    </location>
</feature>
<evidence type="ECO:0000256" key="6">
    <source>
        <dbReference type="ARBA" id="ARBA00023239"/>
    </source>
</evidence>
<dbReference type="InterPro" id="IPR050401">
    <property type="entry name" value="Cyclic_nucleotide_synthase"/>
</dbReference>
<dbReference type="InterPro" id="IPR013783">
    <property type="entry name" value="Ig-like_fold"/>
</dbReference>
<evidence type="ECO:0000256" key="2">
    <source>
        <dbReference type="ARBA" id="ARBA00022692"/>
    </source>
</evidence>
<dbReference type="GO" id="GO:0000166">
    <property type="term" value="F:nucleotide binding"/>
    <property type="evidence" value="ECO:0007669"/>
    <property type="project" value="UniProtKB-KW"/>
</dbReference>
<dbReference type="Pfam" id="PF00211">
    <property type="entry name" value="Guanylate_cyc"/>
    <property type="match status" value="1"/>
</dbReference>
<dbReference type="InterPro" id="IPR029787">
    <property type="entry name" value="Nucleotide_cyclase"/>
</dbReference>
<evidence type="ECO:0000256" key="9">
    <source>
        <dbReference type="SAM" id="SignalP"/>
    </source>
</evidence>
<dbReference type="Proteomes" id="UP000182491">
    <property type="component" value="Unassembled WGS sequence"/>
</dbReference>
<organism evidence="11 12">
    <name type="scientific">Pontibacter akesuensis</name>
    <dbReference type="NCBI Taxonomy" id="388950"/>
    <lineage>
        <taxon>Bacteria</taxon>
        <taxon>Pseudomonadati</taxon>
        <taxon>Bacteroidota</taxon>
        <taxon>Cytophagia</taxon>
        <taxon>Cytophagales</taxon>
        <taxon>Hymenobacteraceae</taxon>
        <taxon>Pontibacter</taxon>
    </lineage>
</organism>
<evidence type="ECO:0000259" key="10">
    <source>
        <dbReference type="PROSITE" id="PS50125"/>
    </source>
</evidence>
<keyword evidence="9" id="KW-0732">Signal</keyword>
<keyword evidence="12" id="KW-1185">Reference proteome</keyword>
<reference evidence="12" key="1">
    <citation type="submission" date="2016-10" db="EMBL/GenBank/DDBJ databases">
        <authorList>
            <person name="Varghese N."/>
        </authorList>
    </citation>
    <scope>NUCLEOTIDE SEQUENCE [LARGE SCALE GENOMIC DNA]</scope>
    <source>
        <strain evidence="12">DSM 18820</strain>
    </source>
</reference>
<dbReference type="Gene3D" id="2.130.10.10">
    <property type="entry name" value="YVTN repeat-like/Quinoprotein amine dehydrogenase"/>
    <property type="match status" value="3"/>
</dbReference>
<dbReference type="PROSITE" id="PS50125">
    <property type="entry name" value="GUANYLATE_CYCLASE_2"/>
    <property type="match status" value="1"/>
</dbReference>
<dbReference type="InterPro" id="IPR018297">
    <property type="entry name" value="A/G_cyclase_CS"/>
</dbReference>
<dbReference type="SUPFAM" id="SSF55073">
    <property type="entry name" value="Nucleotide cyclase"/>
    <property type="match status" value="1"/>
</dbReference>
<dbReference type="SMART" id="SM00044">
    <property type="entry name" value="CYCc"/>
    <property type="match status" value="1"/>
</dbReference>